<comment type="caution">
    <text evidence="2">The sequence shown here is derived from an EMBL/GenBank/DDBJ whole genome shotgun (WGS) entry which is preliminary data.</text>
</comment>
<organism evidence="2">
    <name type="scientific">bioreactor metagenome</name>
    <dbReference type="NCBI Taxonomy" id="1076179"/>
    <lineage>
        <taxon>unclassified sequences</taxon>
        <taxon>metagenomes</taxon>
        <taxon>ecological metagenomes</taxon>
    </lineage>
</organism>
<dbReference type="AlphaFoldDB" id="A0A644XRH7"/>
<evidence type="ECO:0000256" key="1">
    <source>
        <dbReference type="SAM" id="MobiDB-lite"/>
    </source>
</evidence>
<protein>
    <submittedName>
        <fullName evidence="2">Uncharacterized protein</fullName>
    </submittedName>
</protein>
<sequence length="97" mass="10474">MQHDAAQHLHPVGAHAKDAGGSLSDGGEGIRQDVVGCLALFEPFLQNRGLPCKLCVTHGGVFACKCVHFVCGCRKFFQLAVTVCSEYFIKKSHSMLL</sequence>
<feature type="region of interest" description="Disordered" evidence="1">
    <location>
        <begin position="1"/>
        <end position="25"/>
    </location>
</feature>
<accession>A0A644XRH7</accession>
<proteinExistence type="predicted"/>
<evidence type="ECO:0000313" key="2">
    <source>
        <dbReference type="EMBL" id="MPM18840.1"/>
    </source>
</evidence>
<gene>
    <name evidence="2" type="ORF">SDC9_65257</name>
</gene>
<name>A0A644XRH7_9ZZZZ</name>
<dbReference type="EMBL" id="VSSQ01003060">
    <property type="protein sequence ID" value="MPM18840.1"/>
    <property type="molecule type" value="Genomic_DNA"/>
</dbReference>
<reference evidence="2" key="1">
    <citation type="submission" date="2019-08" db="EMBL/GenBank/DDBJ databases">
        <authorList>
            <person name="Kucharzyk K."/>
            <person name="Murdoch R.W."/>
            <person name="Higgins S."/>
            <person name="Loffler F."/>
        </authorList>
    </citation>
    <scope>NUCLEOTIDE SEQUENCE</scope>
</reference>